<gene>
    <name evidence="5" type="ORF">AJ85_15540</name>
</gene>
<evidence type="ECO:0000256" key="3">
    <source>
        <dbReference type="ARBA" id="ARBA00023002"/>
    </source>
</evidence>
<reference evidence="5 6" key="1">
    <citation type="submission" date="2014-01" db="EMBL/GenBank/DDBJ databases">
        <title>Draft genome sequencing of Bacillus alcalophilus CGMCC 1.3604.</title>
        <authorList>
            <person name="Yang J."/>
            <person name="Diao L."/>
            <person name="Yang S."/>
        </authorList>
    </citation>
    <scope>NUCLEOTIDE SEQUENCE [LARGE SCALE GENOMIC DNA]</scope>
    <source>
        <strain evidence="5 6">CGMCC 1.3604</strain>
    </source>
</reference>
<dbReference type="Proteomes" id="UP000297014">
    <property type="component" value="Unassembled WGS sequence"/>
</dbReference>
<accession>A0A4V3X8C2</accession>
<evidence type="ECO:0000313" key="6">
    <source>
        <dbReference type="Proteomes" id="UP000297014"/>
    </source>
</evidence>
<evidence type="ECO:0000259" key="4">
    <source>
        <dbReference type="Pfam" id="PF00248"/>
    </source>
</evidence>
<evidence type="ECO:0000256" key="1">
    <source>
        <dbReference type="ARBA" id="ARBA00006515"/>
    </source>
</evidence>
<protein>
    <recommendedName>
        <fullName evidence="4">NADP-dependent oxidoreductase domain-containing protein</fullName>
    </recommendedName>
</protein>
<dbReference type="Gene3D" id="3.20.20.100">
    <property type="entry name" value="NADP-dependent oxidoreductase domain"/>
    <property type="match status" value="1"/>
</dbReference>
<dbReference type="AlphaFoldDB" id="A0A4V3X8C2"/>
<dbReference type="Pfam" id="PF00248">
    <property type="entry name" value="Aldo_ket_red"/>
    <property type="match status" value="1"/>
</dbReference>
<sequence length="158" mass="17563">MLEALRVADQFLLDRIVVNQPMYHMFHRDIENEVIPFSEQNGISQIIYSPLAQGVLSGKYKAGMEYPKGSRAADDSSNMYIAPYLTKDVLTKVERLQGLACEQSLTLSQLALAWVLRHDNVASTIIGASKPEQVLENVKAIGVKLSTETIDSINKILN</sequence>
<dbReference type="InterPro" id="IPR036812">
    <property type="entry name" value="NAD(P)_OxRdtase_dom_sf"/>
</dbReference>
<dbReference type="EMBL" id="JALP01000201">
    <property type="protein sequence ID" value="THG89712.1"/>
    <property type="molecule type" value="Genomic_DNA"/>
</dbReference>
<dbReference type="InterPro" id="IPR023210">
    <property type="entry name" value="NADP_OxRdtase_dom"/>
</dbReference>
<comment type="caution">
    <text evidence="5">The sequence shown here is derived from an EMBL/GenBank/DDBJ whole genome shotgun (WGS) entry which is preliminary data.</text>
</comment>
<keyword evidence="2" id="KW-0521">NADP</keyword>
<organism evidence="5 6">
    <name type="scientific">Alkalihalobacillus alcalophilus ATCC 27647 = CGMCC 1.3604</name>
    <dbReference type="NCBI Taxonomy" id="1218173"/>
    <lineage>
        <taxon>Bacteria</taxon>
        <taxon>Bacillati</taxon>
        <taxon>Bacillota</taxon>
        <taxon>Bacilli</taxon>
        <taxon>Bacillales</taxon>
        <taxon>Bacillaceae</taxon>
        <taxon>Alkalihalobacillus</taxon>
    </lineage>
</organism>
<evidence type="ECO:0000256" key="2">
    <source>
        <dbReference type="ARBA" id="ARBA00022857"/>
    </source>
</evidence>
<comment type="similarity">
    <text evidence="1">Belongs to the shaker potassium channel beta subunit family.</text>
</comment>
<name>A0A4V3X8C2_ALKAL</name>
<dbReference type="SUPFAM" id="SSF51430">
    <property type="entry name" value="NAD(P)-linked oxidoreductase"/>
    <property type="match status" value="1"/>
</dbReference>
<dbReference type="GO" id="GO:0016491">
    <property type="term" value="F:oxidoreductase activity"/>
    <property type="evidence" value="ECO:0007669"/>
    <property type="project" value="UniProtKB-KW"/>
</dbReference>
<dbReference type="PANTHER" id="PTHR43150">
    <property type="entry name" value="HYPERKINETIC, ISOFORM M"/>
    <property type="match status" value="1"/>
</dbReference>
<proteinExistence type="inferred from homology"/>
<feature type="domain" description="NADP-dependent oxidoreductase" evidence="4">
    <location>
        <begin position="15"/>
        <end position="157"/>
    </location>
</feature>
<dbReference type="InterPro" id="IPR005399">
    <property type="entry name" value="K_chnl_volt-dep_bsu_KCNAB-rel"/>
</dbReference>
<evidence type="ECO:0000313" key="5">
    <source>
        <dbReference type="EMBL" id="THG89712.1"/>
    </source>
</evidence>
<keyword evidence="3" id="KW-0560">Oxidoreductase</keyword>
<dbReference type="PANTHER" id="PTHR43150:SF2">
    <property type="entry name" value="HYPERKINETIC, ISOFORM M"/>
    <property type="match status" value="1"/>
</dbReference>